<dbReference type="InterPro" id="IPR006127">
    <property type="entry name" value="ZnuA-like"/>
</dbReference>
<dbReference type="GO" id="GO:0046872">
    <property type="term" value="F:metal ion binding"/>
    <property type="evidence" value="ECO:0007669"/>
    <property type="project" value="InterPro"/>
</dbReference>
<dbReference type="Proteomes" id="UP000021315">
    <property type="component" value="Unassembled WGS sequence"/>
</dbReference>
<proteinExistence type="predicted"/>
<sequence length="301" mass="32658">MKRYVRSFLGLALTLLAVPALAALNVFASVPEWAALAEELGGDQAKVYAATNAWQDPHHVEAKPSLIARTRSADLVIATGAELEVGWLPLVLRQAGNPRVQPGQPGYLEATAFVSLLEKPLRLDRADGDVHPAGNPHIQLDPRNIARVAAPLAARLADLDPANAAYYQAPHKAFAERWSKAVAQWEKQAASLRATAIVVHHNAFAYLNAWLGLQQVAALEPKPGIEPTTQHLSAVLALLQRQPARMVIRAAYQSDRASQWIAERAKIHTVVLPFAVGGDDSAKDLFGLFDDTIQRLQKGSQ</sequence>
<dbReference type="EMBL" id="JDST02000088">
    <property type="protein sequence ID" value="KFB75418.1"/>
    <property type="molecule type" value="Genomic_DNA"/>
</dbReference>
<dbReference type="SUPFAM" id="SSF53807">
    <property type="entry name" value="Helical backbone' metal receptor"/>
    <property type="match status" value="1"/>
</dbReference>
<name>A0A080M2D2_9PROT</name>
<dbReference type="PANTHER" id="PTHR42953:SF2">
    <property type="entry name" value="ADHESION PROTEIN"/>
    <property type="match status" value="1"/>
</dbReference>
<dbReference type="STRING" id="1453999.AW06_003532"/>
<gene>
    <name evidence="2" type="primary">psaA_2</name>
    <name evidence="2" type="ORF">AW06_003532</name>
</gene>
<dbReference type="Pfam" id="PF01297">
    <property type="entry name" value="ZnuA"/>
    <property type="match status" value="1"/>
</dbReference>
<dbReference type="Gene3D" id="3.40.50.1980">
    <property type="entry name" value="Nitrogenase molybdenum iron protein domain"/>
    <property type="match status" value="2"/>
</dbReference>
<keyword evidence="1" id="KW-0732">Signal</keyword>
<evidence type="ECO:0000313" key="3">
    <source>
        <dbReference type="Proteomes" id="UP000021315"/>
    </source>
</evidence>
<dbReference type="RefSeq" id="WP_034951935.1">
    <property type="nucleotide sequence ID" value="NZ_JDST02000088.1"/>
</dbReference>
<organism evidence="2 3">
    <name type="scientific">Candidatus Accumulibacter cognatus</name>
    <dbReference type="NCBI Taxonomy" id="2954383"/>
    <lineage>
        <taxon>Bacteria</taxon>
        <taxon>Pseudomonadati</taxon>
        <taxon>Pseudomonadota</taxon>
        <taxon>Betaproteobacteria</taxon>
        <taxon>Candidatus Accumulibacter</taxon>
    </lineage>
</organism>
<accession>A0A080M2D2</accession>
<dbReference type="PANTHER" id="PTHR42953">
    <property type="entry name" value="HIGH-AFFINITY ZINC UPTAKE SYSTEM PROTEIN ZNUA-RELATED"/>
    <property type="match status" value="1"/>
</dbReference>
<evidence type="ECO:0000256" key="1">
    <source>
        <dbReference type="SAM" id="SignalP"/>
    </source>
</evidence>
<dbReference type="GO" id="GO:0030001">
    <property type="term" value="P:metal ion transport"/>
    <property type="evidence" value="ECO:0007669"/>
    <property type="project" value="InterPro"/>
</dbReference>
<dbReference type="AlphaFoldDB" id="A0A080M2D2"/>
<comment type="caution">
    <text evidence="2">The sequence shown here is derived from an EMBL/GenBank/DDBJ whole genome shotgun (WGS) entry which is preliminary data.</text>
</comment>
<keyword evidence="3" id="KW-1185">Reference proteome</keyword>
<feature type="chain" id="PRO_5001750965" evidence="1">
    <location>
        <begin position="23"/>
        <end position="301"/>
    </location>
</feature>
<reference evidence="2" key="1">
    <citation type="submission" date="2014-02" db="EMBL/GenBank/DDBJ databases">
        <title>Expanding our view of genomic diversity in Candidatus Accumulibacter clades.</title>
        <authorList>
            <person name="Skennerton C.T."/>
            <person name="Barr J.J."/>
            <person name="Slater F.R."/>
            <person name="Bond P.L."/>
            <person name="Tyson G.W."/>
        </authorList>
    </citation>
    <scope>NUCLEOTIDE SEQUENCE [LARGE SCALE GENOMIC DNA]</scope>
</reference>
<dbReference type="CDD" id="cd01145">
    <property type="entry name" value="TroA_c"/>
    <property type="match status" value="1"/>
</dbReference>
<feature type="signal peptide" evidence="1">
    <location>
        <begin position="1"/>
        <end position="22"/>
    </location>
</feature>
<dbReference type="InterPro" id="IPR050492">
    <property type="entry name" value="Bact_metal-bind_prot9"/>
</dbReference>
<evidence type="ECO:0000313" key="2">
    <source>
        <dbReference type="EMBL" id="KFB75418.1"/>
    </source>
</evidence>
<protein>
    <submittedName>
        <fullName evidence="2">Pneumococcal surface adhesin A</fullName>
    </submittedName>
</protein>